<dbReference type="AlphaFoldDB" id="A0A6S6SEF6"/>
<evidence type="ECO:0000256" key="1">
    <source>
        <dbReference type="SAM" id="Phobius"/>
    </source>
</evidence>
<dbReference type="PANTHER" id="PTHR37305:SF1">
    <property type="entry name" value="MEMBRANE PROTEIN"/>
    <property type="match status" value="1"/>
</dbReference>
<name>A0A6S6SEF6_9BACT</name>
<feature type="transmembrane region" description="Helical" evidence="1">
    <location>
        <begin position="17"/>
        <end position="36"/>
    </location>
</feature>
<feature type="transmembrane region" description="Helical" evidence="1">
    <location>
        <begin position="180"/>
        <end position="200"/>
    </location>
</feature>
<reference evidence="2" key="1">
    <citation type="submission" date="2020-01" db="EMBL/GenBank/DDBJ databases">
        <authorList>
            <person name="Meier V. D."/>
            <person name="Meier V D."/>
        </authorList>
    </citation>
    <scope>NUCLEOTIDE SEQUENCE</scope>
    <source>
        <strain evidence="2">HLG_WM_MAG_10</strain>
    </source>
</reference>
<keyword evidence="1" id="KW-0472">Membrane</keyword>
<sequence>MIHLLQLEWKKIAPNRAFKIAAGMYIVLLPLLYLTIKSMMKPSAGGGAEMAMLESFYVFPMIWDTISYWASWLTFFLLIYLVIWMITSEYMFKTMRQNLITGMERRDFLLGKIGMMTMLALSATLYMAMVTFVFGWLAGGYGDPFGYEINAIWRFFVQTMFYMSFALMLAILFKRSGLALIVFFAYLLIIERIVRYLVFLNVLDNLYWGSFFPGSAAWDVVPFYMTKKMPSIDSDMANMLSYNLASGVTIAYTFVFLIIAYKVFMSRDL</sequence>
<evidence type="ECO:0000313" key="2">
    <source>
        <dbReference type="EMBL" id="CAA6803757.1"/>
    </source>
</evidence>
<feature type="transmembrane region" description="Helical" evidence="1">
    <location>
        <begin position="151"/>
        <end position="173"/>
    </location>
</feature>
<accession>A0A6S6SEF6</accession>
<feature type="transmembrane region" description="Helical" evidence="1">
    <location>
        <begin position="244"/>
        <end position="264"/>
    </location>
</feature>
<feature type="transmembrane region" description="Helical" evidence="1">
    <location>
        <begin position="113"/>
        <end position="139"/>
    </location>
</feature>
<keyword evidence="1" id="KW-0812">Transmembrane</keyword>
<protein>
    <submittedName>
        <fullName evidence="2">Uncharacterized protein</fullName>
    </submittedName>
</protein>
<proteinExistence type="predicted"/>
<dbReference type="EMBL" id="CACVAQ010000091">
    <property type="protein sequence ID" value="CAA6803757.1"/>
    <property type="molecule type" value="Genomic_DNA"/>
</dbReference>
<keyword evidence="1" id="KW-1133">Transmembrane helix</keyword>
<feature type="transmembrane region" description="Helical" evidence="1">
    <location>
        <begin position="69"/>
        <end position="92"/>
    </location>
</feature>
<gene>
    <name evidence="2" type="ORF">HELGO_WM32870</name>
</gene>
<organism evidence="2">
    <name type="scientific">uncultured Aureispira sp</name>
    <dbReference type="NCBI Taxonomy" id="1331704"/>
    <lineage>
        <taxon>Bacteria</taxon>
        <taxon>Pseudomonadati</taxon>
        <taxon>Bacteroidota</taxon>
        <taxon>Saprospiria</taxon>
        <taxon>Saprospirales</taxon>
        <taxon>Saprospiraceae</taxon>
        <taxon>Aureispira</taxon>
        <taxon>environmental samples</taxon>
    </lineage>
</organism>
<dbReference type="PANTHER" id="PTHR37305">
    <property type="entry name" value="INTEGRAL MEMBRANE PROTEIN-RELATED"/>
    <property type="match status" value="1"/>
</dbReference>